<sequence length="444" mass="51444">MKMVFDKLKSIFGGGGEEEEVEEGREREREKLSLEEVRKRIVDRKSHPLQEIEKDYQPILEKVSNIRGKIESLNKDLVGAEPGGEVHPNIYKSAKEGKRLLTDKVDRAVEKMKAPQGPTWNGLLDLNESLKCVVNLLRNARAAHGRQVGAVFENEMSRLGRLTDSLQSVSRELDDSLRKGKATVDDLDETMEKIKERKNLLGRKNDLEKKLGEFRGKKAEVEGELDKERESLASLEKSERFEELEEVKDRIEELTRKKEEIRKGIGSKISELARPLRKMSKMIERDEHMVSSTVLEAIDLYQKDPVQTALEEEEGLPKLNAMLQELESVLEGEMKLGEREREKRLEEVQDIIENEKIEKLREDYHRTESKIDELKKKRKKSPLLEKKERLEGSIQSKKSEKSEIEERIEKKEEELEEVSEQIDEKSLEIRERVESALNAQVENL</sequence>
<organism evidence="3 4">
    <name type="scientific">candidate division MSBL1 archaeon SCGC-AAA259B11</name>
    <dbReference type="NCBI Taxonomy" id="1698260"/>
    <lineage>
        <taxon>Archaea</taxon>
        <taxon>Methanobacteriati</taxon>
        <taxon>Methanobacteriota</taxon>
        <taxon>candidate division MSBL1</taxon>
    </lineage>
</organism>
<gene>
    <name evidence="3" type="ORF">AKJ61_02415</name>
</gene>
<name>A0A133U644_9EURY</name>
<feature type="region of interest" description="Disordered" evidence="2">
    <location>
        <begin position="368"/>
        <end position="423"/>
    </location>
</feature>
<dbReference type="AlphaFoldDB" id="A0A133U644"/>
<keyword evidence="4" id="KW-1185">Reference proteome</keyword>
<dbReference type="EMBL" id="LHXK01000026">
    <property type="protein sequence ID" value="KXA89672.1"/>
    <property type="molecule type" value="Genomic_DNA"/>
</dbReference>
<dbReference type="Proteomes" id="UP000070184">
    <property type="component" value="Unassembled WGS sequence"/>
</dbReference>
<evidence type="ECO:0000256" key="1">
    <source>
        <dbReference type="SAM" id="Coils"/>
    </source>
</evidence>
<evidence type="ECO:0000256" key="2">
    <source>
        <dbReference type="SAM" id="MobiDB-lite"/>
    </source>
</evidence>
<protein>
    <submittedName>
        <fullName evidence="3">Uncharacterized protein</fullName>
    </submittedName>
</protein>
<feature type="coiled-coil region" evidence="1">
    <location>
        <begin position="177"/>
        <end position="264"/>
    </location>
</feature>
<proteinExistence type="predicted"/>
<reference evidence="3 4" key="1">
    <citation type="journal article" date="2016" name="Sci. Rep.">
        <title>Metabolic traits of an uncultured archaeal lineage -MSBL1- from brine pools of the Red Sea.</title>
        <authorList>
            <person name="Mwirichia R."/>
            <person name="Alam I."/>
            <person name="Rashid M."/>
            <person name="Vinu M."/>
            <person name="Ba-Alawi W."/>
            <person name="Anthony Kamau A."/>
            <person name="Kamanda Ngugi D."/>
            <person name="Goker M."/>
            <person name="Klenk H.P."/>
            <person name="Bajic V."/>
            <person name="Stingl U."/>
        </authorList>
    </citation>
    <scope>NUCLEOTIDE SEQUENCE [LARGE SCALE GENOMIC DNA]</scope>
    <source>
        <strain evidence="3">SCGC-AAA259B11</strain>
    </source>
</reference>
<keyword evidence="1" id="KW-0175">Coiled coil</keyword>
<evidence type="ECO:0000313" key="4">
    <source>
        <dbReference type="Proteomes" id="UP000070184"/>
    </source>
</evidence>
<comment type="caution">
    <text evidence="3">The sequence shown here is derived from an EMBL/GenBank/DDBJ whole genome shotgun (WGS) entry which is preliminary data.</text>
</comment>
<evidence type="ECO:0000313" key="3">
    <source>
        <dbReference type="EMBL" id="KXA89672.1"/>
    </source>
</evidence>
<accession>A0A133U644</accession>
<feature type="compositionally biased region" description="Basic and acidic residues" evidence="2">
    <location>
        <begin position="382"/>
        <end position="413"/>
    </location>
</feature>